<name>A0A6J5MBF4_9CAUD</name>
<protein>
    <submittedName>
        <fullName evidence="1">Uncharacterized protein</fullName>
    </submittedName>
</protein>
<evidence type="ECO:0000313" key="2">
    <source>
        <dbReference type="EMBL" id="CAB4162901.1"/>
    </source>
</evidence>
<sequence>MSELNQNNLLIKLSNFLNPQLEELVSTFSNPIDLEKYYVEIPDSNYVDLTINDLGSLVARSSNVYGRAARFAGIARAQYKLLEAQYKRVYKANRVGKNEAEREAAAAAAADQQYVALAAVEAIVQLAESMELAARISSESARKLMDKVQSMQIASSREEKGFLLERDFSTF</sequence>
<organism evidence="1">
    <name type="scientific">uncultured Caudovirales phage</name>
    <dbReference type="NCBI Taxonomy" id="2100421"/>
    <lineage>
        <taxon>Viruses</taxon>
        <taxon>Duplodnaviria</taxon>
        <taxon>Heunggongvirae</taxon>
        <taxon>Uroviricota</taxon>
        <taxon>Caudoviricetes</taxon>
        <taxon>Peduoviridae</taxon>
        <taxon>Maltschvirus</taxon>
        <taxon>Maltschvirus maltsch</taxon>
    </lineage>
</organism>
<dbReference type="EMBL" id="LR796737">
    <property type="protein sequence ID" value="CAB4162901.1"/>
    <property type="molecule type" value="Genomic_DNA"/>
</dbReference>
<gene>
    <name evidence="1" type="ORF">UFOVP436_173</name>
    <name evidence="2" type="ORF">UFOVP784_173</name>
</gene>
<accession>A0A6J5MBF4</accession>
<dbReference type="EMBL" id="LR796418">
    <property type="protein sequence ID" value="CAB4143551.1"/>
    <property type="molecule type" value="Genomic_DNA"/>
</dbReference>
<evidence type="ECO:0000313" key="1">
    <source>
        <dbReference type="EMBL" id="CAB4143551.1"/>
    </source>
</evidence>
<proteinExistence type="predicted"/>
<reference evidence="1" key="1">
    <citation type="submission" date="2020-04" db="EMBL/GenBank/DDBJ databases">
        <authorList>
            <person name="Chiriac C."/>
            <person name="Salcher M."/>
            <person name="Ghai R."/>
            <person name="Kavagutti S V."/>
        </authorList>
    </citation>
    <scope>NUCLEOTIDE SEQUENCE</scope>
</reference>